<organism evidence="1 2">
    <name type="scientific">Cylindrotheca closterium</name>
    <dbReference type="NCBI Taxonomy" id="2856"/>
    <lineage>
        <taxon>Eukaryota</taxon>
        <taxon>Sar</taxon>
        <taxon>Stramenopiles</taxon>
        <taxon>Ochrophyta</taxon>
        <taxon>Bacillariophyta</taxon>
        <taxon>Bacillariophyceae</taxon>
        <taxon>Bacillariophycidae</taxon>
        <taxon>Bacillariales</taxon>
        <taxon>Bacillariaceae</taxon>
        <taxon>Cylindrotheca</taxon>
    </lineage>
</organism>
<gene>
    <name evidence="1" type="ORF">CYCCA115_LOCUS6150</name>
</gene>
<dbReference type="Proteomes" id="UP001295423">
    <property type="component" value="Unassembled WGS sequence"/>
</dbReference>
<comment type="caution">
    <text evidence="1">The sequence shown here is derived from an EMBL/GenBank/DDBJ whole genome shotgun (WGS) entry which is preliminary data.</text>
</comment>
<dbReference type="AlphaFoldDB" id="A0AAD2CPT3"/>
<evidence type="ECO:0000313" key="2">
    <source>
        <dbReference type="Proteomes" id="UP001295423"/>
    </source>
</evidence>
<evidence type="ECO:0000313" key="1">
    <source>
        <dbReference type="EMBL" id="CAJ1938487.1"/>
    </source>
</evidence>
<reference evidence="1" key="1">
    <citation type="submission" date="2023-08" db="EMBL/GenBank/DDBJ databases">
        <authorList>
            <person name="Audoor S."/>
            <person name="Bilcke G."/>
        </authorList>
    </citation>
    <scope>NUCLEOTIDE SEQUENCE</scope>
</reference>
<name>A0AAD2CPT3_9STRA</name>
<dbReference type="EMBL" id="CAKOGP040000724">
    <property type="protein sequence ID" value="CAJ1938487.1"/>
    <property type="molecule type" value="Genomic_DNA"/>
</dbReference>
<sequence>MQIAAEMPLLGGDLIRDSAYAKQLWHDLQIESGDGSHSQFLMVPQFEKVTPSAGLISEFPHHHLHKDLANPIPTGDIGFDTCKYQYSKSAAFSVTLANTEDPSKKYLFQLLCYFRNSISCESQRISSSNQLSAESSTRQLVEVQRHLTRNFHKHLAYNKIPSIGNMEHYFLSQCLPGNLVELQVPKLHFGSIVEGRHLMSVLKVHPCISPYIQLSPVIDCLRKCAKGPFNKMDLMVELCLEATRRRKERVARLAFHLQVMLETETQEGMIQIMEAQGVILSTIHPMLRYSGVDEVFGKDLQVVKGEAEDRTCVLVGILIEHCGNGAVL</sequence>
<protein>
    <submittedName>
        <fullName evidence="1">Uncharacterized protein</fullName>
    </submittedName>
</protein>
<keyword evidence="2" id="KW-1185">Reference proteome</keyword>
<proteinExistence type="predicted"/>
<accession>A0AAD2CPT3</accession>